<keyword evidence="2" id="KW-0808">Transferase</keyword>
<dbReference type="InterPro" id="IPR000863">
    <property type="entry name" value="Sulfotransferase_dom"/>
</dbReference>
<keyword evidence="4" id="KW-1185">Reference proteome</keyword>
<dbReference type="PANTHER" id="PTHR11783">
    <property type="entry name" value="SULFOTRANSFERASE SULT"/>
    <property type="match status" value="1"/>
</dbReference>
<protein>
    <submittedName>
        <fullName evidence="5">Amine sulfotransferase-like</fullName>
    </submittedName>
</protein>
<feature type="domain" description="Sulfotransferase" evidence="3">
    <location>
        <begin position="38"/>
        <end position="258"/>
    </location>
</feature>
<dbReference type="InterPro" id="IPR027417">
    <property type="entry name" value="P-loop_NTPase"/>
</dbReference>
<evidence type="ECO:0000256" key="2">
    <source>
        <dbReference type="ARBA" id="ARBA00022679"/>
    </source>
</evidence>
<proteinExistence type="inferred from homology"/>
<dbReference type="RefSeq" id="XP_013793715.1">
    <property type="nucleotide sequence ID" value="XM_013938261.1"/>
</dbReference>
<feature type="domain" description="Sulfotransferase" evidence="3">
    <location>
        <begin position="265"/>
        <end position="310"/>
    </location>
</feature>
<accession>A0ABM1C3X1</accession>
<evidence type="ECO:0000313" key="4">
    <source>
        <dbReference type="Proteomes" id="UP000694941"/>
    </source>
</evidence>
<name>A0ABM1C3X1_LIMPO</name>
<gene>
    <name evidence="5" type="primary">LOC106477701</name>
</gene>
<reference evidence="5" key="1">
    <citation type="submission" date="2025-08" db="UniProtKB">
        <authorList>
            <consortium name="RefSeq"/>
        </authorList>
    </citation>
    <scope>IDENTIFICATION</scope>
    <source>
        <tissue evidence="5">Muscle</tissue>
    </source>
</reference>
<dbReference type="Pfam" id="PF00685">
    <property type="entry name" value="Sulfotransfer_1"/>
    <property type="match status" value="2"/>
</dbReference>
<evidence type="ECO:0000313" key="5">
    <source>
        <dbReference type="RefSeq" id="XP_013793715.1"/>
    </source>
</evidence>
<organism evidence="4 5">
    <name type="scientific">Limulus polyphemus</name>
    <name type="common">Atlantic horseshoe crab</name>
    <dbReference type="NCBI Taxonomy" id="6850"/>
    <lineage>
        <taxon>Eukaryota</taxon>
        <taxon>Metazoa</taxon>
        <taxon>Ecdysozoa</taxon>
        <taxon>Arthropoda</taxon>
        <taxon>Chelicerata</taxon>
        <taxon>Merostomata</taxon>
        <taxon>Xiphosura</taxon>
        <taxon>Limulidae</taxon>
        <taxon>Limulus</taxon>
    </lineage>
</organism>
<evidence type="ECO:0000256" key="1">
    <source>
        <dbReference type="ARBA" id="ARBA00005771"/>
    </source>
</evidence>
<sequence length="329" mass="38735">MAQNVNVRPAYQEIDGFILPRSFSSNCFRGTLTYKARDDDIFIVTFPKCGTTWVQHIVHNILHKGKSFESFQDFQRYSPFMEMTGPEAAVRMPRPGAIKTHLPFHLNPYSPKAKYIYVARNPKDTCVSFYYHTKMIPPYEFANGTFDEYFNIFINGENYFGDYFDHLLSWYEHRNDSNVLFITYEDMKIDKRGAILKIASFLGKEYEDMLLTDEKLMEKILFQTSVEYMKKYANDHMHSFLSGKSEDVEKNPYIPEGIQHINQYMKNNNIKPPEEVNFVRKAVVGDWKNHFTPEQSRILKEKFQEKTKGTDISNLWPNLHEDVKDDTII</sequence>
<dbReference type="Gene3D" id="3.40.50.300">
    <property type="entry name" value="P-loop containing nucleotide triphosphate hydrolases"/>
    <property type="match status" value="1"/>
</dbReference>
<comment type="similarity">
    <text evidence="1">Belongs to the sulfotransferase 1 family.</text>
</comment>
<dbReference type="SUPFAM" id="SSF52540">
    <property type="entry name" value="P-loop containing nucleoside triphosphate hydrolases"/>
    <property type="match status" value="1"/>
</dbReference>
<evidence type="ECO:0000259" key="3">
    <source>
        <dbReference type="Pfam" id="PF00685"/>
    </source>
</evidence>
<dbReference type="GeneID" id="106477701"/>
<dbReference type="Proteomes" id="UP000694941">
    <property type="component" value="Unplaced"/>
</dbReference>